<feature type="compositionally biased region" description="Basic and acidic residues" evidence="1">
    <location>
        <begin position="1"/>
        <end position="12"/>
    </location>
</feature>
<evidence type="ECO:0000313" key="2">
    <source>
        <dbReference type="EMBL" id="KAE9989177.1"/>
    </source>
</evidence>
<evidence type="ECO:0000256" key="1">
    <source>
        <dbReference type="SAM" id="MobiDB-lite"/>
    </source>
</evidence>
<organism evidence="2 3">
    <name type="scientific">Venturia inaequalis</name>
    <name type="common">Apple scab fungus</name>
    <dbReference type="NCBI Taxonomy" id="5025"/>
    <lineage>
        <taxon>Eukaryota</taxon>
        <taxon>Fungi</taxon>
        <taxon>Dikarya</taxon>
        <taxon>Ascomycota</taxon>
        <taxon>Pezizomycotina</taxon>
        <taxon>Dothideomycetes</taxon>
        <taxon>Pleosporomycetidae</taxon>
        <taxon>Venturiales</taxon>
        <taxon>Venturiaceae</taxon>
        <taxon>Venturia</taxon>
    </lineage>
</organism>
<accession>A0A8H3VFL5</accession>
<sequence>METPHELSETVSHHKTPNPAFESTPSETSLTPHPQPSPNSPTLTIDFSWRNLQARITSNETPQTPLYIIDAPITLKSPHLTFHHANPNGSNDSSTFGTANLHAISIHADCTLHGHHLKLHPLKKLKTAYTHLSSAYSHTPGELVPMTWTTTCTLKLWEFICLDANGNAVAKFAARIWATSRLGAIEFLGEGGARRECREEVVVVVCTLYYLMVVRSGNPLSLVGAMFARTGTIGQGG</sequence>
<name>A0A8H3VFL5_VENIN</name>
<dbReference type="Proteomes" id="UP000447873">
    <property type="component" value="Unassembled WGS sequence"/>
</dbReference>
<reference evidence="2 3" key="1">
    <citation type="submission" date="2018-12" db="EMBL/GenBank/DDBJ databases">
        <title>Venturia inaequalis Genome Resource.</title>
        <authorList>
            <person name="Lichtner F.J."/>
        </authorList>
    </citation>
    <scope>NUCLEOTIDE SEQUENCE [LARGE SCALE GENOMIC DNA]</scope>
    <source>
        <strain evidence="2 3">120213</strain>
    </source>
</reference>
<proteinExistence type="predicted"/>
<evidence type="ECO:0000313" key="3">
    <source>
        <dbReference type="Proteomes" id="UP000447873"/>
    </source>
</evidence>
<comment type="caution">
    <text evidence="2">The sequence shown here is derived from an EMBL/GenBank/DDBJ whole genome shotgun (WGS) entry which is preliminary data.</text>
</comment>
<gene>
    <name evidence="2" type="ORF">EG328_000109</name>
</gene>
<dbReference type="AlphaFoldDB" id="A0A8H3VFL5"/>
<protein>
    <submittedName>
        <fullName evidence="2">Uncharacterized protein</fullName>
    </submittedName>
</protein>
<feature type="region of interest" description="Disordered" evidence="1">
    <location>
        <begin position="1"/>
        <end position="42"/>
    </location>
</feature>
<dbReference type="EMBL" id="WNWS01000001">
    <property type="protein sequence ID" value="KAE9989177.1"/>
    <property type="molecule type" value="Genomic_DNA"/>
</dbReference>
<feature type="compositionally biased region" description="Polar residues" evidence="1">
    <location>
        <begin position="21"/>
        <end position="32"/>
    </location>
</feature>